<evidence type="ECO:0000259" key="3">
    <source>
        <dbReference type="Pfam" id="PF01571"/>
    </source>
</evidence>
<dbReference type="PANTHER" id="PTHR43757:SF15">
    <property type="entry name" value="PYRUVATE DEHYDROGENASE PHOSPHATASE REGULATORY SUBUNIT, MITOCHONDRIAL-LIKE"/>
    <property type="match status" value="1"/>
</dbReference>
<dbReference type="InterPro" id="IPR006222">
    <property type="entry name" value="GCVT_N"/>
</dbReference>
<dbReference type="InterPro" id="IPR027266">
    <property type="entry name" value="TrmE/GcvT-like"/>
</dbReference>
<dbReference type="SUPFAM" id="SSF54373">
    <property type="entry name" value="FAD-linked reductases, C-terminal domain"/>
    <property type="match status" value="1"/>
</dbReference>
<feature type="domain" description="GCVT N-terminal" evidence="3">
    <location>
        <begin position="442"/>
        <end position="718"/>
    </location>
</feature>
<dbReference type="SUPFAM" id="SSF101790">
    <property type="entry name" value="Aminomethyltransferase beta-barrel domain"/>
    <property type="match status" value="1"/>
</dbReference>
<dbReference type="Pfam" id="PF01571">
    <property type="entry name" value="GCV_T"/>
    <property type="match status" value="1"/>
</dbReference>
<dbReference type="PANTHER" id="PTHR43757">
    <property type="entry name" value="AMINOMETHYLTRANSFERASE"/>
    <property type="match status" value="1"/>
</dbReference>
<dbReference type="Pfam" id="PF08669">
    <property type="entry name" value="GCV_T_C"/>
    <property type="match status" value="1"/>
</dbReference>
<dbReference type="KEGG" id="mant:BHD05_07200"/>
<evidence type="ECO:0000313" key="6">
    <source>
        <dbReference type="EMBL" id="QHO69461.1"/>
    </source>
</evidence>
<dbReference type="InterPro" id="IPR028896">
    <property type="entry name" value="GcvT/YgfZ/DmdA"/>
</dbReference>
<dbReference type="AlphaFoldDB" id="A0A7L5AK23"/>
<dbReference type="Gene3D" id="3.30.1360.120">
    <property type="entry name" value="Probable tRNA modification gtpase trme, domain 1"/>
    <property type="match status" value="1"/>
</dbReference>
<feature type="domain" description="FAD dependent oxidoreductase" evidence="2">
    <location>
        <begin position="29"/>
        <end position="382"/>
    </location>
</feature>
<evidence type="ECO:0000259" key="2">
    <source>
        <dbReference type="Pfam" id="PF01266"/>
    </source>
</evidence>
<sequence length="824" mass="89564">MDRLVDISLTAAQFAGESVRSQPPARARTIVVGAGIIGSAAAHFLAEQGDHDVLLLERGVVGNGSTWHAAGLTTSLRSTPPLTELARFGLETYRTLQERTGVDVSFVSNGSVMLARTPGREDELRYFADGARLAGVPAEMLRPNQVRDLWPLASSDQLLGALHLPEDGHINPGYAALALAQLAFQAGVTIRENIAVAEVLTEHGRVIGVATDRGNIECDRVLLACGLWTRDLAATCGVSAPLYAAEHMHVRTAHVVGADSLPILRDMDGYFYVRPEAGRLLVGAFEPDGIPRRVDEIGNAGFAQFGADWEHFSSIRARAEERIPLLRDVEWDRFLNAPESFTPDGNFLIGEAAEVAGVYVAAGFNSQGILFGPGAGRAVADWMISGAAGFDASAVDVRRFAHMQSNRRYLHARTRESLGRLYAMHWPQLQPGTARNVRRSPLHSRLDDASAVFGETTGWERANWFAPEGAPRRYEYSFGRQNWFDAVGEEHRAARERVALFDLSSFAKVEVAGPDALAVLQRLCTADIRLPVGRVRYALMLNSRGGIELDGTVVRLDSDRYWVIAPAASQYKALNMIQRLARGTAAAVFDATSGFATLAVMGPNSRDLMARISPDNWSNEAHRYGWGRAVEVADARAYALRLSFVGELGYELYVPADQAVNVYDALVAEGHDLGLKLAGYHALDSLRSEKGYRHLGHDIGPIDDPVEAGLEFTVSMAKPDDFVGRAVLESRAHQPREARTVFVALRDPEPVFVHDEPVLCDGRIVGKLTSGSYGYTLGRACGIARIRGDVPDDARFTVLCGSVEVEADVSGAPFYDPAGIRLKS</sequence>
<dbReference type="InterPro" id="IPR036188">
    <property type="entry name" value="FAD/NAD-bd_sf"/>
</dbReference>
<accession>A0A7L5AK23</accession>
<evidence type="ECO:0000313" key="7">
    <source>
        <dbReference type="Proteomes" id="UP000464507"/>
    </source>
</evidence>
<dbReference type="Pfam" id="PF16350">
    <property type="entry name" value="FAO_M"/>
    <property type="match status" value="1"/>
</dbReference>
<gene>
    <name evidence="6" type="ORF">BHD05_07200</name>
</gene>
<dbReference type="Gene3D" id="2.40.30.110">
    <property type="entry name" value="Aminomethyltransferase beta-barrel domains"/>
    <property type="match status" value="1"/>
</dbReference>
<dbReference type="Proteomes" id="UP000464507">
    <property type="component" value="Chromosome"/>
</dbReference>
<dbReference type="Gene3D" id="3.30.70.1400">
    <property type="entry name" value="Aminomethyltransferase beta-barrel domains"/>
    <property type="match status" value="1"/>
</dbReference>
<comment type="similarity">
    <text evidence="1">Belongs to the GcvT family.</text>
</comment>
<dbReference type="InterPro" id="IPR013977">
    <property type="entry name" value="GcvT_C"/>
</dbReference>
<evidence type="ECO:0000259" key="5">
    <source>
        <dbReference type="Pfam" id="PF16350"/>
    </source>
</evidence>
<dbReference type="InterPro" id="IPR032503">
    <property type="entry name" value="FAO_M"/>
</dbReference>
<feature type="domain" description="Aminomethyltransferase C-terminal" evidence="4">
    <location>
        <begin position="741"/>
        <end position="816"/>
    </location>
</feature>
<dbReference type="Gene3D" id="3.50.50.60">
    <property type="entry name" value="FAD/NAD(P)-binding domain"/>
    <property type="match status" value="1"/>
</dbReference>
<dbReference type="SUPFAM" id="SSF51905">
    <property type="entry name" value="FAD/NAD(P)-binding domain"/>
    <property type="match status" value="1"/>
</dbReference>
<feature type="domain" description="FAD dependent oxidoreductase central" evidence="5">
    <location>
        <begin position="386"/>
        <end position="440"/>
    </location>
</feature>
<dbReference type="InterPro" id="IPR006076">
    <property type="entry name" value="FAD-dep_OxRdtase"/>
</dbReference>
<protein>
    <submittedName>
        <fullName evidence="6">Dimethylglycine oxidase</fullName>
    </submittedName>
</protein>
<dbReference type="EMBL" id="CP017146">
    <property type="protein sequence ID" value="QHO69461.1"/>
    <property type="molecule type" value="Genomic_DNA"/>
</dbReference>
<dbReference type="Gene3D" id="3.30.9.10">
    <property type="entry name" value="D-Amino Acid Oxidase, subunit A, domain 2"/>
    <property type="match status" value="1"/>
</dbReference>
<dbReference type="RefSeq" id="WP_161885830.1">
    <property type="nucleotide sequence ID" value="NZ_CP017146.1"/>
</dbReference>
<keyword evidence="7" id="KW-1185">Reference proteome</keyword>
<dbReference type="OrthoDB" id="2055370at2"/>
<reference evidence="6 7" key="1">
    <citation type="submission" date="2016-09" db="EMBL/GenBank/DDBJ databases">
        <title>Complete genome sequence of microbes from the polar regions.</title>
        <authorList>
            <person name="Liao L."/>
            <person name="Chen B."/>
        </authorList>
    </citation>
    <scope>NUCLEOTIDE SEQUENCE [LARGE SCALE GENOMIC DNA]</scope>
    <source>
        <strain evidence="6 7">ZS314</strain>
    </source>
</reference>
<dbReference type="SUPFAM" id="SSF103025">
    <property type="entry name" value="Folate-binding domain"/>
    <property type="match status" value="1"/>
</dbReference>
<dbReference type="Pfam" id="PF01266">
    <property type="entry name" value="DAO"/>
    <property type="match status" value="1"/>
</dbReference>
<dbReference type="InterPro" id="IPR029043">
    <property type="entry name" value="GcvT/YgfZ_C"/>
</dbReference>
<proteinExistence type="inferred from homology"/>
<name>A0A7L5AK23_9MICO</name>
<evidence type="ECO:0000256" key="1">
    <source>
        <dbReference type="ARBA" id="ARBA00008609"/>
    </source>
</evidence>
<evidence type="ECO:0000259" key="4">
    <source>
        <dbReference type="Pfam" id="PF08669"/>
    </source>
</evidence>
<organism evidence="6 7">
    <name type="scientific">Marisediminicola antarctica</name>
    <dbReference type="NCBI Taxonomy" id="674079"/>
    <lineage>
        <taxon>Bacteria</taxon>
        <taxon>Bacillati</taxon>
        <taxon>Actinomycetota</taxon>
        <taxon>Actinomycetes</taxon>
        <taxon>Micrococcales</taxon>
        <taxon>Microbacteriaceae</taxon>
        <taxon>Marisediminicola</taxon>
    </lineage>
</organism>